<dbReference type="Pfam" id="PF18198">
    <property type="entry name" value="AAA_lid_11"/>
    <property type="match status" value="1"/>
</dbReference>
<evidence type="ECO:0000256" key="7">
    <source>
        <dbReference type="ARBA" id="ARBA00022701"/>
    </source>
</evidence>
<reference evidence="22 23" key="2">
    <citation type="submission" date="2024-05" db="EMBL/GenBank/DDBJ databases">
        <authorList>
            <person name="Chen Y."/>
            <person name="Shah S."/>
            <person name="Dougan E. K."/>
            <person name="Thang M."/>
            <person name="Chan C."/>
        </authorList>
    </citation>
    <scope>NUCLEOTIDE SEQUENCE [LARGE SCALE GENOMIC DNA]</scope>
</reference>
<dbReference type="InterPro" id="IPR026983">
    <property type="entry name" value="DHC"/>
</dbReference>
<name>A0A9P1CI79_9DINO</name>
<keyword evidence="23" id="KW-1185">Reference proteome</keyword>
<dbReference type="InterPro" id="IPR041228">
    <property type="entry name" value="Dynein_C"/>
</dbReference>
<feature type="domain" description="AAA+ ATPase" evidence="20">
    <location>
        <begin position="1991"/>
        <end position="2155"/>
    </location>
</feature>
<evidence type="ECO:0000256" key="4">
    <source>
        <dbReference type="ARBA" id="ARBA00022473"/>
    </source>
</evidence>
<dbReference type="Gene3D" id="6.10.140.1060">
    <property type="match status" value="1"/>
</dbReference>
<sequence>MNDPRKEYVVQCIISVLNIPRSEFRSNTTSNTALEKFLDHPNEKVLQAVENDSSDTSKRTVTLQLGFSSYAEGIPEMHFIKTSYEPLTETNISRLVLISSLRMSPVRSLFYNVREVFMPLLVQSGKDSDLEGRLTDCLTELDAGLNASLRRGLRNRNVGDFEDHDVSGIVTPVDEVRFWEELKNATGVSDSAVDRATKFSEALSLIASELDEMSKKTFAQLLEFMENVMESIDSLWQSEASPAYPPARMLHFLKILSGSFGRCVQSRLNSLNVWTSSFSQVSKHIREGHKVCERWNEITVDLTDVQWRSSENIWEGEAFKDDFLTHLALRIQEVSQLRGQHDQILKLLSAEELRDMQIESCFEPFMKLNAFSYNEYTVPAWRAALADYEARMSPIEARVAERLRAELFTNTSNPAQTVRVFQRYQDLLERKNIRQSLTNERERLLTELDDFLGRVQSELETFEVNNLPAGRGLSLPARKMVWVEHFRSKADLAARPLAGFLKDLPSAGKVGNTYRKVRAELKEYRNKAFKDWCEEVDSQLRDPNDPIALEMNSRVMDFDTAQQGALKITYSERLIELVKDARLFEQLGCSIPKEVKMAVQDGMKFYRFAVQLKQSELKELNSGNALHLQQLQQVCNFYNTLSAELLPSQKLMVLQPALAFEQLFNDKSGMKKVQWNKLDQLEAFTRHVKDGAERLREVNRKLRNGHSQVSQEVVQLANISLLRQRDQWKQKISGIQKHIDATIGAVGCQVADAKPWKSHWDYQIFKIMEIQYRFGLESLNENLPEMKADLIVAQKQLKMKPPLEELKAIYFKEIKTFIALPLQFKGLDGAPHVYKVMPERNAEAIAVVFQKADELFVKVQRLQNSFAPWLVVGLLPERVQELVDELSDPKDWDMNFKAIKAKRKDMDKIPDTVKIDCFTISTVILKSVIEDHLDRLSDALIIALKRRASDEAKAVIQFLDEGLEKLNIRPDTVQELGKAQEDAKQLMEQHHEVKKQLDAADEKNKLLKSYAAGIDMNEVQNKWDDFLIRLEAFEQLAHDLREELKGKMDQRILAMNSDIEKFASRWQSLKPKSMDSFSMEDAKRNAQQMQEWQTEWQGLKEQIVVLQGDCADFGLAPPELQIAEVEDDLNKQQAGCLLCDAVLEYRHCASWSLVEEFNQQYEELLAQTWLELRPRLFVVQDLAHNWMAKLREVPRDQVTHMLSQEVQRLEAAHPALKAMTGEPFERDHWKILFGLIKLPPDLRLEELRFKDLAQRLNVIVDKVDELKELTARAIGEVTIRDAVMEVSAWFEQAEFNLMDHQVKGGFVPLIKDWKDLMSEVSEKQSLCGSLKDSRFFGPFKDQVDKFEEKLALLDELLLCMNKVQRKWVYLEPIFGRGSLPREKERFDKVNNQYRQIMKNVGSQKKVNYLCTVRGLKDQFTNMLDQLERCQKALNSFLEEKRSAFPRLYFIGDEDLLEILGQSSNPEVIQAHLKKLFAGIATVDFDPNITRIVAMNSSLKENVPLGNPVVVKEGEEPLPVEEWLSNLSNEMFSTLAAQLQGCYAQSEMDMQQFERYPSQLLCLSANIHFTFNVERYMSNGQLLQLKDDLRSQLSSMTSLSLDGALPQAKLKSLILDLIHNIAVLDDLLVQKVTRLSDWSWFRQLRYYLKQGVAPEQRPCSVRMLECEQFYSFEYQGNAPKLVHTPLTDKCYLTLMHGLHLGYGGNPYGPAGTGKTESVKALGSCLGRQVLVFNCDEGIDFQAMGRIFVGLVRCGAWGCFDEFNRLLEEQMSAISQSVQLIQAAIKNSHSTVHLLQRDVQVNHNAGIFITLNPATKGYGGRQKLPDNLKQLFRPVAMSVPDNELIAEVMMFAEGFASAKVLAQKIVSLFLLSRQLLSSQQHYDWGLRALKPILTLAGRLLQEIKAAQSEPLREDEEAVLLLKAVRMNTLSKLTFADSRRFQDLCMDLFPGINVKDIEYQELEAVIRETIREMRLAEIDSQIYKMLQFHEACQQRMGVGIVGPSGCGKSTIWKVLEAAYKKQGKRYVLHVMNPKSMHRVRLLGHMDHDTREWFDGVLTASARKVIKEPSSTHNWIVCDGDIDPEWVESLNSVLDDNRLLTMPNGERIQFGTNVNFVFETDHLRFASPATISRLTIIFLSEEDVDVKPLVTSWILKQPEDQQARLESWFDELFYRALDWLYKGNHELAIETTRMGMVSNVLGHLSQEGDAEGPGLTKQNFLLAICRGLGGNVSEEDRAMLTREAFKWANENIPDPSQPLHCQVVESLIVGYQQMSTAAEISLEDVQRSSILPPLVPTATVLRNMDLFATWLAHEQPFIVSGPEGSGKNLLIRHAIQRLQNESDTALNVAVLNCNAQTTSKDVLQKLRQFCSVSTGTTGRIYRPREGRRLVLYLKDINLPTPDKYDTSEIIMFLQQAVMHKGFYDDDLEFVQLEHIQIVASIAPASTLGRHRLATRFTAIVRVCSISYPSSEELTEVYTHFLRATMTAPHWQNVADRAYAVCDKAAEAMVDVYTNMKAKFTMDDHEHYLFNPRDLTQWVLQLLRYEVVSIDSFIEAWAYEATRIFRDRLVGDEAKNHFDAILRNALIQYLGTDVDVDKLIFTSMLTLGDEGVPSGDMKKVALEDYTKMVQDGLKSYQREVKDLDVELVPEVLEQIKWMDRALAAPVANDLLVVGRSGGGKRSAISLLAHMHRLAVFSPAPARRYGHKEWKRDLKQVMQMTGVEKQHTILLLEDHHLLKSEFLESINSLLSAGDVPGIWTPEELEPLLAPLKEEWAASQGRGGGARTPFEYFCTQVQQRLHVVLSMDPNHSHFLPYCAANPALFSCTTVLWLDEWCDHSKTIIAQRILGEEVLDSKRTNLGPLLQYIHASQAAKGACPRHFITLLQTCHAMYSSKISSASGQSSHLQKGLLKLQEVSQTVEQLQEDAIKKQAVLAEKQQLADEALERITQAMKKSAERRQEVEQLEGLTKEEQDKTAEEKAQIEKELSEIQPILDAAKKAVGSIKPEHLNEIRALKMPPDPIHDVLNGVLRIMGNYDNSWASMKKFLAGTGAIQRIINFDPRSIDNQTRHDVEKLLREKANSFEHATIYRVSVAAAPLAKWVVASVRYSTVLVKVSPMEEKLNRALESFRAAQEKLTVYKEELVKIDEEVAVLQEEFGQRKGEAAVLKVDLERAETTLQKANHLMSKMSGEKDRWEHQVAEIQRDAALLSTHTCLSAAYCTYLGHFSEDVRQQAHSMWTESRGITTFDFLRIMSSESELLTWKAQGLSADRLSQENAVMIDEGILVPFIVDPNSQALDWLKQTNSSAEIVLQQDPKLVSQLELSVRFGKVLIIQEVDGIDNYLVPLLRRDMVRQGPRKAVQISDKMCDFDDNFKLFLCTRNSSAIEMLPPNTACLVTRVNFTVTRAGLEGQLLGVTLQYEKPELEHRKSELLQKEEALKVEVSNLEKRLLEQLADSSGNILENEPLIQSLEQTKAAATTINQSLDESSRLQMVLDEEREVYRPLATLGSRIFILVKELCAIDHMYRFSLEAFMTLFNKVLNLELGVDSTQEKLRQLGNQLKIMVLFYIARSLFKSDRLTFGIHMVRGIMPEKFEENEWELFQGAYIPPSQPSTPAPSWCPPDRATSLQLLRATFPRIDELWQLNKDSLWSSWVASDKCEESFDGSVYSRMSAFQRVLLIQAVRPDRLESALTQFACESLGVSSLSPPALSLNRLFKEETSNRLPTLFVTTPGADPSAELDDYAKTYAADHAPHMNFHQLAMGGGQNDDAIRLLHEAARTGDWICLKNLHLVISWVPLLEKELKNLQPHENFRCWLTTEAHAKFPTILLETSLKVTYEAPPGVKKNILRTLESWNQNWFGQGNDLRSRVIFLCAHFHAIMQERRTYIPQGWTKFYEFSQSDLQSACETVSLLVKAGESMKNPGSGIDWVTLIGVLEQAVYGSRVDNEFDSRLVREYLAMFFKSETLEGGRRKSGVDIPAFDLPASTNMADFRARVDQLPDLDNPASFGMAPNADRSLQRINSTKAIASLRQLATGGASEGSHSTAVDIKLWRTQLAPLFTIWENVNKGQLSKLRGIDIRPVTPDDSPTVAFVLMDAAEASRLGELVTTALTTLQKVVNGTALSTPDLQVQAKALIRGEVPETWASTWPSAPEEPSLYLQGLAKRIVALKGDWIRRVQSRDVTGQPVSLSDFLRPDVFLNALRQQTARRLAVSIDNLHLVSTFEPHLLRDDSSPLPITVQELILEGCAFDESKRILVEGQRTSSLVSVLPPLTIAWMSKVAHPERTASSARAAGTISLPVYASLTRERLIAEVELSTDSTRQRKLNAAALFLTENE</sequence>
<evidence type="ECO:0000256" key="19">
    <source>
        <dbReference type="SAM" id="Coils"/>
    </source>
</evidence>
<dbReference type="OrthoDB" id="419419at2759"/>
<dbReference type="InterPro" id="IPR035706">
    <property type="entry name" value="AAA_9"/>
</dbReference>
<dbReference type="Gene3D" id="1.10.8.1220">
    <property type="match status" value="1"/>
</dbReference>
<dbReference type="GO" id="GO:0005874">
    <property type="term" value="C:microtubule"/>
    <property type="evidence" value="ECO:0007669"/>
    <property type="project" value="UniProtKB-KW"/>
</dbReference>
<evidence type="ECO:0000256" key="15">
    <source>
        <dbReference type="ARBA" id="ARBA00023175"/>
    </source>
</evidence>
<dbReference type="EMBL" id="CAMXCT020001504">
    <property type="protein sequence ID" value="CAL1144076.1"/>
    <property type="molecule type" value="Genomic_DNA"/>
</dbReference>
<dbReference type="Pfam" id="PF12777">
    <property type="entry name" value="MT"/>
    <property type="match status" value="1"/>
</dbReference>
<dbReference type="FunFam" id="3.40.50.300:FF:000706">
    <property type="entry name" value="Cytoplasmic dynein 2 heavy chain 1"/>
    <property type="match status" value="1"/>
</dbReference>
<dbReference type="Pfam" id="PF03028">
    <property type="entry name" value="Dynein_heavy"/>
    <property type="match status" value="1"/>
</dbReference>
<keyword evidence="6" id="KW-0963">Cytoplasm</keyword>
<gene>
    <name evidence="21" type="ORF">C1SCF055_LOCUS17668</name>
</gene>
<dbReference type="InterPro" id="IPR004273">
    <property type="entry name" value="Dynein_heavy_D6_P-loop"/>
</dbReference>
<dbReference type="InterPro" id="IPR043160">
    <property type="entry name" value="Dynein_C_barrel"/>
</dbReference>
<dbReference type="InterPro" id="IPR049400">
    <property type="entry name" value="DYNC2H1_AAA_dom"/>
</dbReference>
<feature type="coiled-coil region" evidence="19">
    <location>
        <begin position="3422"/>
        <end position="3449"/>
    </location>
</feature>
<feature type="coiled-coil region" evidence="19">
    <location>
        <begin position="976"/>
        <end position="1003"/>
    </location>
</feature>
<keyword evidence="9" id="KW-0970">Cilium biogenesis/degradation</keyword>
<dbReference type="InterPro" id="IPR013594">
    <property type="entry name" value="Dynein_heavy_tail"/>
</dbReference>
<proteinExistence type="inferred from homology"/>
<dbReference type="Gene3D" id="3.20.180.20">
    <property type="entry name" value="Dynein heavy chain, N-terminal domain 2"/>
    <property type="match status" value="1"/>
</dbReference>
<dbReference type="FunFam" id="3.40.50.300:FF:000598">
    <property type="entry name" value="Dynein cytoplasmic 2 heavy chain 1"/>
    <property type="match status" value="1"/>
</dbReference>
<keyword evidence="13" id="KW-0969">Cilium</keyword>
<keyword evidence="12 19" id="KW-0175">Coiled coil</keyword>
<dbReference type="InterPro" id="IPR042228">
    <property type="entry name" value="Dynein_linker_3"/>
</dbReference>
<evidence type="ECO:0000256" key="8">
    <source>
        <dbReference type="ARBA" id="ARBA00022741"/>
    </source>
</evidence>
<dbReference type="Pfam" id="PF22597">
    <property type="entry name" value="DYN_lid"/>
    <property type="match status" value="1"/>
</dbReference>
<evidence type="ECO:0000256" key="6">
    <source>
        <dbReference type="ARBA" id="ARBA00022490"/>
    </source>
</evidence>
<dbReference type="Gene3D" id="1.10.8.720">
    <property type="entry name" value="Region D6 of dynein motor"/>
    <property type="match status" value="1"/>
</dbReference>
<dbReference type="FunFam" id="1.10.8.720:FF:000003">
    <property type="entry name" value="Cytoplasmic dynein heavy chain 2"/>
    <property type="match status" value="1"/>
</dbReference>
<dbReference type="GO" id="GO:0007018">
    <property type="term" value="P:microtubule-based movement"/>
    <property type="evidence" value="ECO:0007669"/>
    <property type="project" value="InterPro"/>
</dbReference>
<dbReference type="SMART" id="SM00382">
    <property type="entry name" value="AAA"/>
    <property type="match status" value="3"/>
</dbReference>
<dbReference type="Gene3D" id="1.20.920.30">
    <property type="match status" value="1"/>
</dbReference>
<evidence type="ECO:0000259" key="20">
    <source>
        <dbReference type="SMART" id="SM00382"/>
    </source>
</evidence>
<comment type="similarity">
    <text evidence="3">Belongs to the dynein heavy chain family.</text>
</comment>
<evidence type="ECO:0000313" key="21">
    <source>
        <dbReference type="EMBL" id="CAI3990701.1"/>
    </source>
</evidence>
<dbReference type="Pfam" id="PF12775">
    <property type="entry name" value="AAA_7"/>
    <property type="match status" value="1"/>
</dbReference>
<keyword evidence="7" id="KW-0493">Microtubule</keyword>
<dbReference type="InterPro" id="IPR042222">
    <property type="entry name" value="Dynein_2_N"/>
</dbReference>
<dbReference type="EMBL" id="CAMXCT030001504">
    <property type="protein sequence ID" value="CAL4778013.1"/>
    <property type="molecule type" value="Genomic_DNA"/>
</dbReference>
<evidence type="ECO:0000256" key="9">
    <source>
        <dbReference type="ARBA" id="ARBA00022794"/>
    </source>
</evidence>
<protein>
    <recommendedName>
        <fullName evidence="18">Cytoplasmic dynein 2 heavy chain 1</fullName>
    </recommendedName>
</protein>
<comment type="caution">
    <text evidence="21">The sequence shown here is derived from an EMBL/GenBank/DDBJ whole genome shotgun (WGS) entry which is preliminary data.</text>
</comment>
<evidence type="ECO:0000256" key="17">
    <source>
        <dbReference type="ARBA" id="ARBA00023273"/>
    </source>
</evidence>
<reference evidence="21" key="1">
    <citation type="submission" date="2022-10" db="EMBL/GenBank/DDBJ databases">
        <authorList>
            <person name="Chen Y."/>
            <person name="Dougan E. K."/>
            <person name="Chan C."/>
            <person name="Rhodes N."/>
            <person name="Thang M."/>
        </authorList>
    </citation>
    <scope>NUCLEOTIDE SEQUENCE</scope>
</reference>
<dbReference type="Proteomes" id="UP001152797">
    <property type="component" value="Unassembled WGS sequence"/>
</dbReference>
<dbReference type="GO" id="GO:0008104">
    <property type="term" value="P:intracellular protein localization"/>
    <property type="evidence" value="ECO:0007669"/>
    <property type="project" value="UniProtKB-ARBA"/>
</dbReference>
<evidence type="ECO:0000256" key="16">
    <source>
        <dbReference type="ARBA" id="ARBA00023212"/>
    </source>
</evidence>
<dbReference type="FunFam" id="3.20.180.20:FF:000002">
    <property type="entry name" value="Cytoplasmic dynein heavy chain 1"/>
    <property type="match status" value="1"/>
</dbReference>
<dbReference type="GO" id="GO:0051959">
    <property type="term" value="F:dynein light intermediate chain binding"/>
    <property type="evidence" value="ECO:0007669"/>
    <property type="project" value="InterPro"/>
</dbReference>
<keyword evidence="14" id="KW-0472">Membrane</keyword>
<dbReference type="PANTHER" id="PTHR45703:SF22">
    <property type="entry name" value="DYNEIN CYTOPLASMIC 2 HEAVY CHAIN 1"/>
    <property type="match status" value="1"/>
</dbReference>
<dbReference type="InterPro" id="IPR043157">
    <property type="entry name" value="Dynein_AAA1S"/>
</dbReference>
<evidence type="ECO:0000256" key="5">
    <source>
        <dbReference type="ARBA" id="ARBA00022475"/>
    </source>
</evidence>
<dbReference type="InterPro" id="IPR024743">
    <property type="entry name" value="Dynein_HC_stalk"/>
</dbReference>
<evidence type="ECO:0000256" key="2">
    <source>
        <dbReference type="ARBA" id="ARBA00004522"/>
    </source>
</evidence>
<dbReference type="InterPro" id="IPR041658">
    <property type="entry name" value="AAA_lid_11"/>
</dbReference>
<organism evidence="21">
    <name type="scientific">Cladocopium goreaui</name>
    <dbReference type="NCBI Taxonomy" id="2562237"/>
    <lineage>
        <taxon>Eukaryota</taxon>
        <taxon>Sar</taxon>
        <taxon>Alveolata</taxon>
        <taxon>Dinophyceae</taxon>
        <taxon>Suessiales</taxon>
        <taxon>Symbiodiniaceae</taxon>
        <taxon>Cladocopium</taxon>
    </lineage>
</organism>
<dbReference type="EMBL" id="CAMXCT010001504">
    <property type="protein sequence ID" value="CAI3990701.1"/>
    <property type="molecule type" value="Genomic_DNA"/>
</dbReference>
<keyword evidence="11" id="KW-0243">Dynein</keyword>
<dbReference type="GO" id="GO:0060170">
    <property type="term" value="C:ciliary membrane"/>
    <property type="evidence" value="ECO:0007669"/>
    <property type="project" value="UniProtKB-SubCell"/>
</dbReference>
<dbReference type="FunFam" id="1.10.8.710:FF:000001">
    <property type="entry name" value="Dynein axonemal heavy chain 2"/>
    <property type="match status" value="1"/>
</dbReference>
<feature type="domain" description="AAA+ ATPase" evidence="20">
    <location>
        <begin position="2309"/>
        <end position="2462"/>
    </location>
</feature>
<dbReference type="Pfam" id="PF21264">
    <property type="entry name" value="DYNC2H1_AAA_dom"/>
    <property type="match status" value="1"/>
</dbReference>
<comment type="subcellular location">
    <subcellularLocation>
        <location evidence="2">Cell projection</location>
        <location evidence="2">Cilium membrane</location>
        <topology evidence="2">Peripheral membrane protein</topology>
        <orientation evidence="2">Cytoplasmic side</orientation>
    </subcellularLocation>
    <subcellularLocation>
        <location evidence="1">Cytoplasm</location>
        <location evidence="1">Cytoskeleton</location>
    </subcellularLocation>
</comment>
<evidence type="ECO:0000313" key="22">
    <source>
        <dbReference type="EMBL" id="CAL4778013.1"/>
    </source>
</evidence>
<dbReference type="GO" id="GO:0045505">
    <property type="term" value="F:dynein intermediate chain binding"/>
    <property type="evidence" value="ECO:0007669"/>
    <property type="project" value="InterPro"/>
</dbReference>
<dbReference type="GO" id="GO:0060271">
    <property type="term" value="P:cilium assembly"/>
    <property type="evidence" value="ECO:0007669"/>
    <property type="project" value="UniProtKB-ARBA"/>
</dbReference>
<evidence type="ECO:0000256" key="14">
    <source>
        <dbReference type="ARBA" id="ARBA00023136"/>
    </source>
</evidence>
<evidence type="ECO:0000256" key="12">
    <source>
        <dbReference type="ARBA" id="ARBA00023054"/>
    </source>
</evidence>
<dbReference type="Gene3D" id="3.10.490.20">
    <property type="match status" value="1"/>
</dbReference>
<dbReference type="GO" id="GO:0008569">
    <property type="term" value="F:minus-end-directed microtubule motor activity"/>
    <property type="evidence" value="ECO:0007669"/>
    <property type="project" value="InterPro"/>
</dbReference>
<keyword evidence="5" id="KW-1003">Cell membrane</keyword>
<feature type="coiled-coil region" evidence="19">
    <location>
        <begin position="2900"/>
        <end position="2959"/>
    </location>
</feature>
<dbReference type="Pfam" id="PF08393">
    <property type="entry name" value="DHC_N2"/>
    <property type="match status" value="1"/>
</dbReference>
<evidence type="ECO:0000256" key="11">
    <source>
        <dbReference type="ARBA" id="ARBA00023017"/>
    </source>
</evidence>
<keyword evidence="17" id="KW-0966">Cell projection</keyword>
<evidence type="ECO:0000256" key="1">
    <source>
        <dbReference type="ARBA" id="ARBA00004245"/>
    </source>
</evidence>
<evidence type="ECO:0000256" key="13">
    <source>
        <dbReference type="ARBA" id="ARBA00023069"/>
    </source>
</evidence>
<keyword evidence="4" id="KW-0217">Developmental protein</keyword>
<accession>A0A9P1CI79</accession>
<dbReference type="Gene3D" id="1.20.58.1120">
    <property type="match status" value="1"/>
</dbReference>
<dbReference type="GO" id="GO:0030286">
    <property type="term" value="C:dynein complex"/>
    <property type="evidence" value="ECO:0007669"/>
    <property type="project" value="UniProtKB-KW"/>
</dbReference>
<dbReference type="Pfam" id="PF12780">
    <property type="entry name" value="AAA_8"/>
    <property type="match status" value="1"/>
</dbReference>
<evidence type="ECO:0000313" key="23">
    <source>
        <dbReference type="Proteomes" id="UP001152797"/>
    </source>
</evidence>
<evidence type="ECO:0000256" key="3">
    <source>
        <dbReference type="ARBA" id="ARBA00008887"/>
    </source>
</evidence>
<keyword evidence="10" id="KW-0067">ATP-binding</keyword>
<dbReference type="InterPro" id="IPR024317">
    <property type="entry name" value="Dynein_heavy_chain_D4_dom"/>
</dbReference>
<dbReference type="Gene3D" id="3.40.50.300">
    <property type="entry name" value="P-loop containing nucleotide triphosphate hydrolases"/>
    <property type="match status" value="5"/>
</dbReference>
<dbReference type="Gene3D" id="1.10.8.710">
    <property type="match status" value="1"/>
</dbReference>
<dbReference type="Pfam" id="PF08385">
    <property type="entry name" value="DHC_N1"/>
    <property type="match status" value="1"/>
</dbReference>
<keyword evidence="16" id="KW-0206">Cytoskeleton</keyword>
<dbReference type="InterPro" id="IPR042219">
    <property type="entry name" value="AAA_lid_11_sf"/>
</dbReference>
<dbReference type="InterPro" id="IPR003593">
    <property type="entry name" value="AAA+_ATPase"/>
</dbReference>
<evidence type="ECO:0000256" key="18">
    <source>
        <dbReference type="ARBA" id="ARBA00023902"/>
    </source>
</evidence>
<dbReference type="PANTHER" id="PTHR45703">
    <property type="entry name" value="DYNEIN HEAVY CHAIN"/>
    <property type="match status" value="1"/>
</dbReference>
<feature type="domain" description="AAA+ ATPase" evidence="20">
    <location>
        <begin position="1702"/>
        <end position="1804"/>
    </location>
</feature>
<dbReference type="Gene3D" id="1.20.920.20">
    <property type="match status" value="1"/>
</dbReference>
<dbReference type="Gene3D" id="1.20.1270.280">
    <property type="match status" value="1"/>
</dbReference>
<dbReference type="InterPro" id="IPR027417">
    <property type="entry name" value="P-loop_NTPase"/>
</dbReference>
<dbReference type="InterPro" id="IPR054354">
    <property type="entry name" value="DYNC2H1-like_lid"/>
</dbReference>
<dbReference type="FunFam" id="3.40.50.300:FF:000071">
    <property type="entry name" value="Cytoplasmic dynein heavy chain 1"/>
    <property type="match status" value="1"/>
</dbReference>
<keyword evidence="8" id="KW-0547">Nucleotide-binding</keyword>
<dbReference type="FunFam" id="1.20.920.20:FF:000002">
    <property type="entry name" value="Cytoplasmic dynein 1 heavy chain"/>
    <property type="match status" value="1"/>
</dbReference>
<evidence type="ECO:0000256" key="10">
    <source>
        <dbReference type="ARBA" id="ARBA00022840"/>
    </source>
</evidence>
<dbReference type="Pfam" id="PF12781">
    <property type="entry name" value="AAA_9"/>
    <property type="match status" value="1"/>
</dbReference>
<dbReference type="Gene3D" id="1.20.140.100">
    <property type="entry name" value="Dynein heavy chain, N-terminal domain 2"/>
    <property type="match status" value="1"/>
</dbReference>
<dbReference type="SUPFAM" id="SSF52540">
    <property type="entry name" value="P-loop containing nucleoside triphosphate hydrolases"/>
    <property type="match status" value="4"/>
</dbReference>
<keyword evidence="15" id="KW-0505">Motor protein</keyword>
<dbReference type="Pfam" id="PF18199">
    <property type="entry name" value="Dynein_C"/>
    <property type="match status" value="1"/>
</dbReference>
<feature type="coiled-coil region" evidence="19">
    <location>
        <begin position="3116"/>
        <end position="3199"/>
    </location>
</feature>
<dbReference type="Pfam" id="PF12774">
    <property type="entry name" value="AAA_6"/>
    <property type="match status" value="1"/>
</dbReference>
<dbReference type="InterPro" id="IPR013602">
    <property type="entry name" value="Dynein_heavy_linker"/>
</dbReference>
<dbReference type="InterPro" id="IPR035699">
    <property type="entry name" value="AAA_6"/>
</dbReference>
<dbReference type="GO" id="GO:0005524">
    <property type="term" value="F:ATP binding"/>
    <property type="evidence" value="ECO:0007669"/>
    <property type="project" value="UniProtKB-KW"/>
</dbReference>